<dbReference type="Bgee" id="ENSMODG00000050268">
    <property type="expression patterns" value="Expressed in spermatocyte and 3 other cell types or tissues"/>
</dbReference>
<dbReference type="GO" id="GO:0015629">
    <property type="term" value="C:actin cytoskeleton"/>
    <property type="evidence" value="ECO:0000318"/>
    <property type="project" value="GO_Central"/>
</dbReference>
<reference evidence="2 3" key="1">
    <citation type="journal article" date="2007" name="Nature">
        <title>Genome of the marsupial Monodelphis domestica reveals innovation in non-coding sequences.</title>
        <authorList>
            <person name="Mikkelsen T.S."/>
            <person name="Wakefield M.J."/>
            <person name="Aken B."/>
            <person name="Amemiya C.T."/>
            <person name="Chang J.L."/>
            <person name="Duke S."/>
            <person name="Garber M."/>
            <person name="Gentles A.J."/>
            <person name="Goodstadt L."/>
            <person name="Heger A."/>
            <person name="Jurka J."/>
            <person name="Kamal M."/>
            <person name="Mauceli E."/>
            <person name="Searle S.M."/>
            <person name="Sharpe T."/>
            <person name="Baker M.L."/>
            <person name="Batzer M.A."/>
            <person name="Benos P.V."/>
            <person name="Belov K."/>
            <person name="Clamp M."/>
            <person name="Cook A."/>
            <person name="Cuff J."/>
            <person name="Das R."/>
            <person name="Davidow L."/>
            <person name="Deakin J.E."/>
            <person name="Fazzari M.J."/>
            <person name="Glass J.L."/>
            <person name="Grabherr M."/>
            <person name="Greally J.M."/>
            <person name="Gu W."/>
            <person name="Hore T.A."/>
            <person name="Huttley G.A."/>
            <person name="Kleber M."/>
            <person name="Jirtle R.L."/>
            <person name="Koina E."/>
            <person name="Lee J.T."/>
            <person name="Mahony S."/>
            <person name="Marra M.A."/>
            <person name="Miller R.D."/>
            <person name="Nicholls R.D."/>
            <person name="Oda M."/>
            <person name="Papenfuss A.T."/>
            <person name="Parra Z.E."/>
            <person name="Pollock D.D."/>
            <person name="Ray D.A."/>
            <person name="Schein J.E."/>
            <person name="Speed T.P."/>
            <person name="Thompson K."/>
            <person name="VandeBerg J.L."/>
            <person name="Wade C.M."/>
            <person name="Walker J.A."/>
            <person name="Waters P.D."/>
            <person name="Webber C."/>
            <person name="Weidman J.R."/>
            <person name="Xie X."/>
            <person name="Zody M.C."/>
            <person name="Baldwin J."/>
            <person name="Abdouelleil A."/>
            <person name="Abdulkadir J."/>
            <person name="Abebe A."/>
            <person name="Abera B."/>
            <person name="Abreu J."/>
            <person name="Acer S.C."/>
            <person name="Aftuck L."/>
            <person name="Alexander A."/>
            <person name="An P."/>
            <person name="Anderson E."/>
            <person name="Anderson S."/>
            <person name="Arachi H."/>
            <person name="Azer M."/>
            <person name="Bachantsang P."/>
            <person name="Barry A."/>
            <person name="Bayul T."/>
            <person name="Berlin A."/>
            <person name="Bessette D."/>
            <person name="Bloom T."/>
            <person name="Bloom T."/>
            <person name="Boguslavskiy L."/>
            <person name="Bonnet C."/>
            <person name="Boukhgalter B."/>
            <person name="Bourzgui I."/>
            <person name="Brown A."/>
            <person name="Cahill P."/>
            <person name="Channer S."/>
            <person name="Cheshatsang Y."/>
            <person name="Chuda L."/>
            <person name="Citroen M."/>
            <person name="Collymore A."/>
            <person name="Cooke P."/>
            <person name="Costello M."/>
            <person name="D'Aco K."/>
            <person name="Daza R."/>
            <person name="De Haan G."/>
            <person name="DeGray S."/>
            <person name="DeMaso C."/>
            <person name="Dhargay N."/>
            <person name="Dooley K."/>
            <person name="Dooley E."/>
            <person name="Doricent M."/>
            <person name="Dorje P."/>
            <person name="Dorjee K."/>
            <person name="Dupes A."/>
            <person name="Elong R."/>
            <person name="Falk J."/>
            <person name="Farina A."/>
            <person name="Faro S."/>
            <person name="Ferguson D."/>
            <person name="Fisher S."/>
            <person name="Foley C.D."/>
            <person name="Franke A."/>
            <person name="Friedrich D."/>
            <person name="Gadbois L."/>
            <person name="Gearin G."/>
            <person name="Gearin C.R."/>
            <person name="Giannoukos G."/>
            <person name="Goode T."/>
            <person name="Graham J."/>
            <person name="Grandbois E."/>
            <person name="Grewal S."/>
            <person name="Gyaltsen K."/>
            <person name="Hafez N."/>
            <person name="Hagos B."/>
            <person name="Hall J."/>
            <person name="Henson C."/>
            <person name="Hollinger A."/>
            <person name="Honan T."/>
            <person name="Huard M.D."/>
            <person name="Hughes L."/>
            <person name="Hurhula B."/>
            <person name="Husby M.E."/>
            <person name="Kamat A."/>
            <person name="Kanga B."/>
            <person name="Kashin S."/>
            <person name="Khazanovich D."/>
            <person name="Kisner P."/>
            <person name="Lance K."/>
            <person name="Lara M."/>
            <person name="Lee W."/>
            <person name="Lennon N."/>
            <person name="Letendre F."/>
            <person name="LeVine R."/>
            <person name="Lipovsky A."/>
            <person name="Liu X."/>
            <person name="Liu J."/>
            <person name="Liu S."/>
            <person name="Lokyitsang T."/>
            <person name="Lokyitsang Y."/>
            <person name="Lubonja R."/>
            <person name="Lui A."/>
            <person name="MacDonald P."/>
            <person name="Magnisalis V."/>
            <person name="Maru K."/>
            <person name="Matthews C."/>
            <person name="McCusker W."/>
            <person name="McDonough S."/>
            <person name="Mehta T."/>
            <person name="Meldrim J."/>
            <person name="Meneus L."/>
            <person name="Mihai O."/>
            <person name="Mihalev A."/>
            <person name="Mihova T."/>
            <person name="Mittelman R."/>
            <person name="Mlenga V."/>
            <person name="Montmayeur A."/>
            <person name="Mulrain L."/>
            <person name="Navidi A."/>
            <person name="Naylor J."/>
            <person name="Negash T."/>
            <person name="Nguyen T."/>
            <person name="Nguyen N."/>
            <person name="Nicol R."/>
            <person name="Norbu C."/>
            <person name="Norbu N."/>
            <person name="Novod N."/>
            <person name="O'Neill B."/>
            <person name="Osman S."/>
            <person name="Markiewicz E."/>
            <person name="Oyono O.L."/>
            <person name="Patti C."/>
            <person name="Phunkhang P."/>
            <person name="Pierre F."/>
            <person name="Priest M."/>
            <person name="Raghuraman S."/>
            <person name="Rege F."/>
            <person name="Reyes R."/>
            <person name="Rise C."/>
            <person name="Rogov P."/>
            <person name="Ross K."/>
            <person name="Ryan E."/>
            <person name="Settipalli S."/>
            <person name="Shea T."/>
            <person name="Sherpa N."/>
            <person name="Shi L."/>
            <person name="Shih D."/>
            <person name="Sparrow T."/>
            <person name="Spaulding J."/>
            <person name="Stalker J."/>
            <person name="Stange-Thomann N."/>
            <person name="Stavropoulos S."/>
            <person name="Stone C."/>
            <person name="Strader C."/>
            <person name="Tesfaye S."/>
            <person name="Thomson T."/>
            <person name="Thoulutsang Y."/>
            <person name="Thoulutsang D."/>
            <person name="Topham K."/>
            <person name="Topping I."/>
            <person name="Tsamla T."/>
            <person name="Vassiliev H."/>
            <person name="Vo A."/>
            <person name="Wangchuk T."/>
            <person name="Wangdi T."/>
            <person name="Weiand M."/>
            <person name="Wilkinson J."/>
            <person name="Wilson A."/>
            <person name="Yadav S."/>
            <person name="Young G."/>
            <person name="Yu Q."/>
            <person name="Zembek L."/>
            <person name="Zhong D."/>
            <person name="Zimmer A."/>
            <person name="Zwirko Z."/>
            <person name="Jaffe D.B."/>
            <person name="Alvarez P."/>
            <person name="Brockman W."/>
            <person name="Butler J."/>
            <person name="Chin C."/>
            <person name="Gnerre S."/>
            <person name="MacCallum I."/>
            <person name="Graves J.A."/>
            <person name="Ponting C.P."/>
            <person name="Breen M."/>
            <person name="Samollow P.B."/>
            <person name="Lander E.S."/>
            <person name="Lindblad-Toh K."/>
        </authorList>
    </citation>
    <scope>NUCLEOTIDE SEQUENCE [LARGE SCALE GENOMIC DNA]</scope>
</reference>
<dbReference type="GO" id="GO:0031032">
    <property type="term" value="P:actomyosin structure organization"/>
    <property type="evidence" value="ECO:0007669"/>
    <property type="project" value="InterPro"/>
</dbReference>
<dbReference type="GO" id="GO:0051015">
    <property type="term" value="F:actin filament binding"/>
    <property type="evidence" value="ECO:0000318"/>
    <property type="project" value="GO_Central"/>
</dbReference>
<dbReference type="PRINTS" id="PR00889">
    <property type="entry name" value="CALPONIN"/>
</dbReference>
<accession>A0A5F8HBU5</accession>
<dbReference type="InterPro" id="IPR003096">
    <property type="entry name" value="SM22_calponin"/>
</dbReference>
<dbReference type="AlphaFoldDB" id="A0A5F8HBU5"/>
<dbReference type="InterPro" id="IPR001997">
    <property type="entry name" value="Calponin/LIMCH1"/>
</dbReference>
<dbReference type="PROSITE" id="PS50021">
    <property type="entry name" value="CH"/>
    <property type="match status" value="1"/>
</dbReference>
<proteinExistence type="predicted"/>
<evidence type="ECO:0000313" key="3">
    <source>
        <dbReference type="Proteomes" id="UP000002280"/>
    </source>
</evidence>
<dbReference type="InterPro" id="IPR001715">
    <property type="entry name" value="CH_dom"/>
</dbReference>
<dbReference type="PANTHER" id="PTHR47385:SF17">
    <property type="entry name" value="CALPONIN-3"/>
    <property type="match status" value="1"/>
</dbReference>
<reference evidence="2" key="2">
    <citation type="submission" date="2025-08" db="UniProtKB">
        <authorList>
            <consortium name="Ensembl"/>
        </authorList>
    </citation>
    <scope>IDENTIFICATION</scope>
</reference>
<dbReference type="SUPFAM" id="SSF47576">
    <property type="entry name" value="Calponin-homology domain, CH-domain"/>
    <property type="match status" value="1"/>
</dbReference>
<sequence>MSSISGDTKVKALKYDHQADEDLRNWIEKITHLSIGNNLQEGLKNGIILCELINKLQPGSVRPVNVSLLNAPQLENVLNFIRAILAYGVKPQDIFEANDLFENRNMTRVRATLAALAKLAKAKGFHTTLQKGILNEEM</sequence>
<protein>
    <recommendedName>
        <fullName evidence="1">Calponin-homology (CH) domain-containing protein</fullName>
    </recommendedName>
</protein>
<dbReference type="SMART" id="SM00033">
    <property type="entry name" value="CH"/>
    <property type="match status" value="1"/>
</dbReference>
<dbReference type="PRINTS" id="PR00888">
    <property type="entry name" value="SM22CALPONIN"/>
</dbReference>
<evidence type="ECO:0000313" key="2">
    <source>
        <dbReference type="Ensembl" id="ENSMODP00000057070.1"/>
    </source>
</evidence>
<dbReference type="Pfam" id="PF00307">
    <property type="entry name" value="CH"/>
    <property type="match status" value="1"/>
</dbReference>
<name>A0A5F8HBU5_MONDO</name>
<feature type="domain" description="Calponin-homology (CH)" evidence="1">
    <location>
        <begin position="17"/>
        <end position="121"/>
    </location>
</feature>
<dbReference type="InterPro" id="IPR050606">
    <property type="entry name" value="Calponin-like"/>
</dbReference>
<dbReference type="GO" id="GO:0007015">
    <property type="term" value="P:actin filament organization"/>
    <property type="evidence" value="ECO:0000318"/>
    <property type="project" value="GO_Central"/>
</dbReference>
<dbReference type="OMA" id="CAWITKM"/>
<evidence type="ECO:0000259" key="1">
    <source>
        <dbReference type="PROSITE" id="PS50021"/>
    </source>
</evidence>
<dbReference type="Proteomes" id="UP000002280">
    <property type="component" value="Chromosome 7"/>
</dbReference>
<dbReference type="InParanoid" id="A0A5F8HBU5"/>
<dbReference type="PANTHER" id="PTHR47385">
    <property type="entry name" value="CALPONIN"/>
    <property type="match status" value="1"/>
</dbReference>
<dbReference type="Ensembl" id="ENSMODT00000053533.1">
    <property type="protein sequence ID" value="ENSMODP00000057070.1"/>
    <property type="gene ID" value="ENSMODG00000050268.1"/>
</dbReference>
<dbReference type="GeneTree" id="ENSGT00940000154539"/>
<dbReference type="Gene3D" id="1.10.418.10">
    <property type="entry name" value="Calponin-like domain"/>
    <property type="match status" value="1"/>
</dbReference>
<dbReference type="InterPro" id="IPR036872">
    <property type="entry name" value="CH_dom_sf"/>
</dbReference>
<keyword evidence="3" id="KW-1185">Reference proteome</keyword>
<reference evidence="2" key="3">
    <citation type="submission" date="2025-09" db="UniProtKB">
        <authorList>
            <consortium name="Ensembl"/>
        </authorList>
    </citation>
    <scope>IDENTIFICATION</scope>
</reference>
<dbReference type="STRING" id="13616.ENSMODP00000057070"/>
<organism evidence="2 3">
    <name type="scientific">Monodelphis domestica</name>
    <name type="common">Gray short-tailed opossum</name>
    <dbReference type="NCBI Taxonomy" id="13616"/>
    <lineage>
        <taxon>Eukaryota</taxon>
        <taxon>Metazoa</taxon>
        <taxon>Chordata</taxon>
        <taxon>Craniata</taxon>
        <taxon>Vertebrata</taxon>
        <taxon>Euteleostomi</taxon>
        <taxon>Mammalia</taxon>
        <taxon>Metatheria</taxon>
        <taxon>Didelphimorphia</taxon>
        <taxon>Didelphidae</taxon>
        <taxon>Monodelphis</taxon>
    </lineage>
</organism>